<dbReference type="EMBL" id="FUIG01000013">
    <property type="protein sequence ID" value="SJM29691.1"/>
    <property type="molecule type" value="Genomic_DNA"/>
</dbReference>
<organism evidence="2 3">
    <name type="scientific">Mesorhizobium delmotii</name>
    <dbReference type="NCBI Taxonomy" id="1631247"/>
    <lineage>
        <taxon>Bacteria</taxon>
        <taxon>Pseudomonadati</taxon>
        <taxon>Pseudomonadota</taxon>
        <taxon>Alphaproteobacteria</taxon>
        <taxon>Hyphomicrobiales</taxon>
        <taxon>Phyllobacteriaceae</taxon>
        <taxon>Mesorhizobium</taxon>
    </lineage>
</organism>
<evidence type="ECO:0000256" key="1">
    <source>
        <dbReference type="SAM" id="MobiDB-lite"/>
    </source>
</evidence>
<name>A0A2P9AEY3_9HYPH</name>
<evidence type="ECO:0000313" key="2">
    <source>
        <dbReference type="EMBL" id="SJM29691.1"/>
    </source>
</evidence>
<evidence type="ECO:0000313" key="3">
    <source>
        <dbReference type="Proteomes" id="UP000245698"/>
    </source>
</evidence>
<feature type="region of interest" description="Disordered" evidence="1">
    <location>
        <begin position="100"/>
        <end position="123"/>
    </location>
</feature>
<gene>
    <name evidence="2" type="ORF">BQ8482_111621</name>
</gene>
<accession>A0A2P9AEY3</accession>
<keyword evidence="3" id="KW-1185">Reference proteome</keyword>
<dbReference type="AlphaFoldDB" id="A0A2P9AEY3"/>
<sequence>MDDLKETALIARLAARHQLSRDAVKTVLRALRSGGGSMAQFSHAEFGGMSQWSSGMTMVGDMFNDALRAKLNAVATDLAAYLRENPEVAHKDPAEVSYRSQQQVSESWPGGLGTPSSTGSQNHLRYAIYPDTRRLVIEDAGQRTVYDTGDHVISGIVQAQSTDATLTFRSQNGFVRLSELKKVDA</sequence>
<evidence type="ECO:0008006" key="4">
    <source>
        <dbReference type="Google" id="ProtNLM"/>
    </source>
</evidence>
<proteinExistence type="predicted"/>
<dbReference type="Proteomes" id="UP000245698">
    <property type="component" value="Unassembled WGS sequence"/>
</dbReference>
<protein>
    <recommendedName>
        <fullName evidence="4">SHOCT domain-containing protein</fullName>
    </recommendedName>
</protein>
<reference evidence="3" key="1">
    <citation type="submission" date="2016-12" db="EMBL/GenBank/DDBJ databases">
        <authorList>
            <person name="Brunel B."/>
        </authorList>
    </citation>
    <scope>NUCLEOTIDE SEQUENCE [LARGE SCALE GENOMIC DNA]</scope>
</reference>